<evidence type="ECO:0000256" key="3">
    <source>
        <dbReference type="ARBA" id="ARBA00022475"/>
    </source>
</evidence>
<keyword evidence="2" id="KW-0813">Transport</keyword>
<gene>
    <name evidence="10" type="ORF">AN477_07385</name>
</gene>
<feature type="region of interest" description="Disordered" evidence="7">
    <location>
        <begin position="241"/>
        <end position="295"/>
    </location>
</feature>
<feature type="transmembrane region" description="Helical" evidence="8">
    <location>
        <begin position="445"/>
        <end position="464"/>
    </location>
</feature>
<dbReference type="PROSITE" id="PS50850">
    <property type="entry name" value="MFS"/>
    <property type="match status" value="1"/>
</dbReference>
<dbReference type="EMBL" id="LJCO01000033">
    <property type="protein sequence ID" value="KPV44429.1"/>
    <property type="molecule type" value="Genomic_DNA"/>
</dbReference>
<dbReference type="InterPro" id="IPR036259">
    <property type="entry name" value="MFS_trans_sf"/>
</dbReference>
<feature type="compositionally biased region" description="Low complexity" evidence="7">
    <location>
        <begin position="248"/>
        <end position="290"/>
    </location>
</feature>
<dbReference type="PATRIC" id="fig|471514.4.peg.3730"/>
<keyword evidence="11" id="KW-1185">Reference proteome</keyword>
<evidence type="ECO:0000259" key="9">
    <source>
        <dbReference type="PROSITE" id="PS50850"/>
    </source>
</evidence>
<feature type="transmembrane region" description="Helical" evidence="8">
    <location>
        <begin position="143"/>
        <end position="159"/>
    </location>
</feature>
<dbReference type="Pfam" id="PF07690">
    <property type="entry name" value="MFS_1"/>
    <property type="match status" value="1"/>
</dbReference>
<dbReference type="PANTHER" id="PTHR43266">
    <property type="entry name" value="MACROLIDE-EFFLUX PROTEIN"/>
    <property type="match status" value="1"/>
</dbReference>
<sequence length="521" mass="54659">MSDEAGYTECNGGVNASPTDGVKGSPTDGAKGSLIDGVKGSPTIQPGRLLSNRRYLFLMSAQAISNLGDWLYILALFVIVGFKWHGSPIVISVMMLCLTAPMVVLGTFTGMLADKWNRTTIMMVSNIVMAILVGVIPLLPQKWMLFVILILVGIFQSLFSPAESGKVKEIVPDEHMQQATSINQSIVQLTKIIGPGASGFLVAAFGSMSAFWLDSISFVLSTVLLIFTGFRAAAFRLPEAEPDRASDPEATPSTGTGTTPATEPVPSTETTPSTEPVPSTGVAAASTGTADPVKEKGRRGFMEGIDYIRKVRVLWAGTLILTLTLLFVQLTDAQIVTLIRTIPNASSSLMGMIMGLSGAGGLIAALLVGVIKWKSSIRLMGLGCIAMGIGFTATALVVQHGGMTGGITLLWMTVIVVLSIFIGMGAGFTFIPFSADAQKNTPVHLTGRVFGVIGSFTTGASLLGPALGGLVVTLIGVINAYMATGVLVLIMGIATYFGRRWLEGAQLVDPATSSEPHVLAK</sequence>
<accession>A0A0N8PPI6</accession>
<dbReference type="InterPro" id="IPR020846">
    <property type="entry name" value="MFS_dom"/>
</dbReference>
<keyword evidence="3" id="KW-1003">Cell membrane</keyword>
<proteinExistence type="predicted"/>
<dbReference type="GO" id="GO:0022857">
    <property type="term" value="F:transmembrane transporter activity"/>
    <property type="evidence" value="ECO:0007669"/>
    <property type="project" value="InterPro"/>
</dbReference>
<evidence type="ECO:0000256" key="8">
    <source>
        <dbReference type="SAM" id="Phobius"/>
    </source>
</evidence>
<feature type="transmembrane region" description="Helical" evidence="8">
    <location>
        <begin position="55"/>
        <end position="82"/>
    </location>
</feature>
<evidence type="ECO:0000256" key="5">
    <source>
        <dbReference type="ARBA" id="ARBA00022989"/>
    </source>
</evidence>
<dbReference type="AlphaFoldDB" id="A0A0N8PPI6"/>
<dbReference type="Proteomes" id="UP000050482">
    <property type="component" value="Unassembled WGS sequence"/>
</dbReference>
<feature type="domain" description="Major facilitator superfamily (MFS) profile" evidence="9">
    <location>
        <begin position="54"/>
        <end position="503"/>
    </location>
</feature>
<feature type="region of interest" description="Disordered" evidence="7">
    <location>
        <begin position="1"/>
        <end position="25"/>
    </location>
</feature>
<evidence type="ECO:0000256" key="4">
    <source>
        <dbReference type="ARBA" id="ARBA00022692"/>
    </source>
</evidence>
<keyword evidence="4 8" id="KW-0812">Transmembrane</keyword>
<evidence type="ECO:0000256" key="6">
    <source>
        <dbReference type="ARBA" id="ARBA00023136"/>
    </source>
</evidence>
<dbReference type="RefSeq" id="WP_054968521.1">
    <property type="nucleotide sequence ID" value="NZ_LJCO01000033.1"/>
</dbReference>
<dbReference type="SUPFAM" id="SSF103473">
    <property type="entry name" value="MFS general substrate transporter"/>
    <property type="match status" value="1"/>
</dbReference>
<evidence type="ECO:0000256" key="1">
    <source>
        <dbReference type="ARBA" id="ARBA00004651"/>
    </source>
</evidence>
<evidence type="ECO:0000313" key="10">
    <source>
        <dbReference type="EMBL" id="KPV44429.1"/>
    </source>
</evidence>
<feature type="transmembrane region" description="Helical" evidence="8">
    <location>
        <begin position="88"/>
        <end position="108"/>
    </location>
</feature>
<feature type="transmembrane region" description="Helical" evidence="8">
    <location>
        <begin position="311"/>
        <end position="330"/>
    </location>
</feature>
<name>A0A0N8PPI6_9BACL</name>
<evidence type="ECO:0000313" key="11">
    <source>
        <dbReference type="Proteomes" id="UP000050482"/>
    </source>
</evidence>
<dbReference type="Gene3D" id="1.20.1250.20">
    <property type="entry name" value="MFS general substrate transporter like domains"/>
    <property type="match status" value="1"/>
</dbReference>
<dbReference type="STRING" id="471514.AN477_07385"/>
<dbReference type="CDD" id="cd06173">
    <property type="entry name" value="MFS_MefA_like"/>
    <property type="match status" value="1"/>
</dbReference>
<reference evidence="10 11" key="1">
    <citation type="submission" date="2015-09" db="EMBL/GenBank/DDBJ databases">
        <title>Draft genome sequence of Alicyclobacillus ferrooxydans DSM 22381.</title>
        <authorList>
            <person name="Hemp J."/>
        </authorList>
    </citation>
    <scope>NUCLEOTIDE SEQUENCE [LARGE SCALE GENOMIC DNA]</scope>
    <source>
        <strain evidence="10 11">TC-34</strain>
    </source>
</reference>
<dbReference type="InterPro" id="IPR011701">
    <property type="entry name" value="MFS"/>
</dbReference>
<comment type="subcellular location">
    <subcellularLocation>
        <location evidence="1">Cell membrane</location>
        <topology evidence="1">Multi-pass membrane protein</topology>
    </subcellularLocation>
</comment>
<evidence type="ECO:0000256" key="7">
    <source>
        <dbReference type="SAM" id="MobiDB-lite"/>
    </source>
</evidence>
<feature type="transmembrane region" description="Helical" evidence="8">
    <location>
        <begin position="410"/>
        <end position="433"/>
    </location>
</feature>
<dbReference type="PANTHER" id="PTHR43266:SF2">
    <property type="entry name" value="MAJOR FACILITATOR SUPERFAMILY (MFS) PROFILE DOMAIN-CONTAINING PROTEIN"/>
    <property type="match status" value="1"/>
</dbReference>
<feature type="transmembrane region" description="Helical" evidence="8">
    <location>
        <begin position="218"/>
        <end position="237"/>
    </location>
</feature>
<feature type="transmembrane region" description="Helical" evidence="8">
    <location>
        <begin position="350"/>
        <end position="370"/>
    </location>
</feature>
<comment type="caution">
    <text evidence="10">The sequence shown here is derived from an EMBL/GenBank/DDBJ whole genome shotgun (WGS) entry which is preliminary data.</text>
</comment>
<feature type="transmembrane region" description="Helical" evidence="8">
    <location>
        <begin position="120"/>
        <end position="137"/>
    </location>
</feature>
<feature type="transmembrane region" description="Helical" evidence="8">
    <location>
        <begin position="377"/>
        <end position="398"/>
    </location>
</feature>
<keyword evidence="6 8" id="KW-0472">Membrane</keyword>
<protein>
    <recommendedName>
        <fullName evidence="9">Major facilitator superfamily (MFS) profile domain-containing protein</fullName>
    </recommendedName>
</protein>
<feature type="transmembrane region" description="Helical" evidence="8">
    <location>
        <begin position="470"/>
        <end position="497"/>
    </location>
</feature>
<dbReference type="GO" id="GO:0005886">
    <property type="term" value="C:plasma membrane"/>
    <property type="evidence" value="ECO:0007669"/>
    <property type="project" value="UniProtKB-SubCell"/>
</dbReference>
<organism evidence="10 11">
    <name type="scientific">Alicyclobacillus ferrooxydans</name>
    <dbReference type="NCBI Taxonomy" id="471514"/>
    <lineage>
        <taxon>Bacteria</taxon>
        <taxon>Bacillati</taxon>
        <taxon>Bacillota</taxon>
        <taxon>Bacilli</taxon>
        <taxon>Bacillales</taxon>
        <taxon>Alicyclobacillaceae</taxon>
        <taxon>Alicyclobacillus</taxon>
    </lineage>
</organism>
<evidence type="ECO:0000256" key="2">
    <source>
        <dbReference type="ARBA" id="ARBA00022448"/>
    </source>
</evidence>
<keyword evidence="5 8" id="KW-1133">Transmembrane helix</keyword>